<dbReference type="SUPFAM" id="SSF52540">
    <property type="entry name" value="P-loop containing nucleoside triphosphate hydrolases"/>
    <property type="match status" value="1"/>
</dbReference>
<keyword evidence="11" id="KW-1185">Reference proteome</keyword>
<dbReference type="Pfam" id="PF07685">
    <property type="entry name" value="GATase_3"/>
    <property type="match status" value="1"/>
</dbReference>
<keyword evidence="4 7" id="KW-0169">Cobalamin biosynthesis</keyword>
<feature type="domain" description="CobB/CobQ-like glutamine amidotransferase" evidence="9">
    <location>
        <begin position="250"/>
        <end position="433"/>
    </location>
</feature>
<dbReference type="UniPathway" id="UPA00148"/>
<reference evidence="10 11" key="1">
    <citation type="submission" date="2017-12" db="EMBL/GenBank/DDBJ databases">
        <title>Anaerobic carbon monoxide metabolism by Pleomorphomonas carboxyditropha sp. nov., a new mesophilic hydrogenogenic carboxidotroph.</title>
        <authorList>
            <person name="Esquivel-Elizondo S."/>
            <person name="Krajmalnik-Brown R."/>
        </authorList>
    </citation>
    <scope>NUCLEOTIDE SEQUENCE [LARGE SCALE GENOMIC DNA]</scope>
    <source>
        <strain evidence="10 11">R5-392</strain>
    </source>
</reference>
<evidence type="ECO:0000256" key="5">
    <source>
        <dbReference type="ARBA" id="ARBA00022962"/>
    </source>
</evidence>
<dbReference type="InterPro" id="IPR033949">
    <property type="entry name" value="CobQ_GATase1"/>
</dbReference>
<dbReference type="Proteomes" id="UP000233491">
    <property type="component" value="Unassembled WGS sequence"/>
</dbReference>
<dbReference type="Gene3D" id="3.40.50.300">
    <property type="entry name" value="P-loop containing nucleotide triphosphate hydrolases"/>
    <property type="match status" value="1"/>
</dbReference>
<comment type="caution">
    <text evidence="10">The sequence shown here is derived from an EMBL/GenBank/DDBJ whole genome shotgun (WGS) entry which is preliminary data.</text>
</comment>
<keyword evidence="5 7" id="KW-0315">Glutamine amidotransferase</keyword>
<evidence type="ECO:0000259" key="9">
    <source>
        <dbReference type="Pfam" id="PF07685"/>
    </source>
</evidence>
<organism evidence="10 11">
    <name type="scientific">Pleomorphomonas diazotrophica</name>
    <dbReference type="NCBI Taxonomy" id="1166257"/>
    <lineage>
        <taxon>Bacteria</taxon>
        <taxon>Pseudomonadati</taxon>
        <taxon>Pseudomonadota</taxon>
        <taxon>Alphaproteobacteria</taxon>
        <taxon>Hyphomicrobiales</taxon>
        <taxon>Pleomorphomonadaceae</taxon>
        <taxon>Pleomorphomonas</taxon>
    </lineage>
</organism>
<dbReference type="CDD" id="cd01750">
    <property type="entry name" value="GATase1_CobQ"/>
    <property type="match status" value="1"/>
</dbReference>
<feature type="active site" evidence="7">
    <location>
        <position position="427"/>
    </location>
</feature>
<dbReference type="InterPro" id="IPR004459">
    <property type="entry name" value="CobQ_synth"/>
</dbReference>
<comment type="pathway">
    <text evidence="1 7">Cofactor biosynthesis; adenosylcobalamin biosynthesis.</text>
</comment>
<evidence type="ECO:0000256" key="7">
    <source>
        <dbReference type="HAMAP-Rule" id="MF_00028"/>
    </source>
</evidence>
<dbReference type="InterPro" id="IPR029062">
    <property type="entry name" value="Class_I_gatase-like"/>
</dbReference>
<evidence type="ECO:0000256" key="4">
    <source>
        <dbReference type="ARBA" id="ARBA00022573"/>
    </source>
</evidence>
<dbReference type="Gene3D" id="3.40.50.880">
    <property type="match status" value="1"/>
</dbReference>
<dbReference type="GO" id="GO:0003824">
    <property type="term" value="F:catalytic activity"/>
    <property type="evidence" value="ECO:0007669"/>
    <property type="project" value="InterPro"/>
</dbReference>
<dbReference type="InterPro" id="IPR027417">
    <property type="entry name" value="P-loop_NTPase"/>
</dbReference>
<dbReference type="GO" id="GO:0009236">
    <property type="term" value="P:cobalamin biosynthetic process"/>
    <property type="evidence" value="ECO:0007669"/>
    <property type="project" value="UniProtKB-UniRule"/>
</dbReference>
<accession>A0A2N3LYI6</accession>
<dbReference type="AlphaFoldDB" id="A0A2N3LYI6"/>
<evidence type="ECO:0000313" key="10">
    <source>
        <dbReference type="EMBL" id="PKR89691.1"/>
    </source>
</evidence>
<evidence type="ECO:0000313" key="11">
    <source>
        <dbReference type="Proteomes" id="UP000233491"/>
    </source>
</evidence>
<evidence type="ECO:0000256" key="3">
    <source>
        <dbReference type="ARBA" id="ARBA00019833"/>
    </source>
</evidence>
<evidence type="ECO:0000256" key="1">
    <source>
        <dbReference type="ARBA" id="ARBA00004953"/>
    </source>
</evidence>
<dbReference type="SUPFAM" id="SSF52317">
    <property type="entry name" value="Class I glutamine amidotransferase-like"/>
    <property type="match status" value="1"/>
</dbReference>
<feature type="active site" description="Nucleophile" evidence="7">
    <location>
        <position position="329"/>
    </location>
</feature>
<gene>
    <name evidence="7" type="primary">cobQ</name>
    <name evidence="10" type="ORF">CXZ10_09125</name>
</gene>
<dbReference type="HAMAP" id="MF_00028">
    <property type="entry name" value="CobQ"/>
    <property type="match status" value="1"/>
</dbReference>
<dbReference type="GO" id="GO:0015420">
    <property type="term" value="F:ABC-type vitamin B12 transporter activity"/>
    <property type="evidence" value="ECO:0007669"/>
    <property type="project" value="UniProtKB-UniRule"/>
</dbReference>
<dbReference type="Pfam" id="PF01656">
    <property type="entry name" value="CbiA"/>
    <property type="match status" value="1"/>
</dbReference>
<feature type="domain" description="CobQ/CobB/MinD/ParA nucleotide binding" evidence="8">
    <location>
        <begin position="1"/>
        <end position="232"/>
    </location>
</feature>
<dbReference type="PANTHER" id="PTHR21343:SF1">
    <property type="entry name" value="COBYRIC ACID SYNTHASE"/>
    <property type="match status" value="1"/>
</dbReference>
<dbReference type="InterPro" id="IPR002586">
    <property type="entry name" value="CobQ/CobB/MinD/ParA_Nub-bd_dom"/>
</dbReference>
<sequence length="484" mass="51372">MFQGTGSDVGKSLIVAGLCRLFARRGLRVRPFKPQNMSNNAAVTMDGGEIGRAQALQARAAGVEPSVHMNPVLLKPQSEIGSQVVVQGRVVGNARARDYQAMKPQLMPAVLDSFARLSEDADLVLVEGAGSPAEINLRAGDIANMGFARATDTPVVLIGDIDRGGVIASLVGTKAVMADDDAALVAGYLVNRFRGDVSLFDTGLAEITRRTGWSSFGVVPYFPEAGRLPAEDALGLKSRYHAGGEDGRKRIVVPVLPRIANFDDLDPLRQEPGVDVILAEPGRPLPAADLVLLPGSKATIPDLLALKAEGWDIDIRAHARQGGKVLGLCGGYQMLGRVLRDPERIESDIEIIEGLGLLDVETTMTGDKRLRPVKGVSMPDGTPFSGYEMHVGATVGSGRSRPFARLSDGSDEGAVSQDGNVVGSYCHGLLADDRQRARLLAWIGAATSALAYEAEIDRVLDGLADHLAAHLDIDGLLDLSRRRG</sequence>
<dbReference type="InterPro" id="IPR011698">
    <property type="entry name" value="GATase_3"/>
</dbReference>
<dbReference type="OrthoDB" id="9808302at2"/>
<dbReference type="NCBIfam" id="TIGR00313">
    <property type="entry name" value="cobQ"/>
    <property type="match status" value="1"/>
</dbReference>
<evidence type="ECO:0000256" key="6">
    <source>
        <dbReference type="ARBA" id="ARBA00025166"/>
    </source>
</evidence>
<name>A0A2N3LYI6_9HYPH</name>
<dbReference type="PANTHER" id="PTHR21343">
    <property type="entry name" value="DETHIOBIOTIN SYNTHETASE"/>
    <property type="match status" value="1"/>
</dbReference>
<dbReference type="NCBIfam" id="NF001989">
    <property type="entry name" value="PRK00784.1"/>
    <property type="match status" value="1"/>
</dbReference>
<protein>
    <recommendedName>
        <fullName evidence="3 7">Cobyric acid synthase</fullName>
    </recommendedName>
</protein>
<evidence type="ECO:0000256" key="2">
    <source>
        <dbReference type="ARBA" id="ARBA00006205"/>
    </source>
</evidence>
<dbReference type="PROSITE" id="PS51274">
    <property type="entry name" value="GATASE_COBBQ"/>
    <property type="match status" value="1"/>
</dbReference>
<evidence type="ECO:0000259" key="8">
    <source>
        <dbReference type="Pfam" id="PF01656"/>
    </source>
</evidence>
<comment type="function">
    <text evidence="6 7">Catalyzes amidations at positions B, D, E, and G on adenosylcobyrinic A,C-diamide. NH(2) groups are provided by glutamine, and one molecule of ATP is hydrogenolyzed for each amidation.</text>
</comment>
<proteinExistence type="inferred from homology"/>
<dbReference type="EMBL" id="PJNW01000005">
    <property type="protein sequence ID" value="PKR89691.1"/>
    <property type="molecule type" value="Genomic_DNA"/>
</dbReference>
<comment type="similarity">
    <text evidence="2 7">Belongs to the CobB/CobQ family. CobQ subfamily.</text>
</comment>